<keyword evidence="10 12" id="KW-0739">Sodium transport</keyword>
<evidence type="ECO:0000256" key="6">
    <source>
        <dbReference type="ARBA" id="ARBA00022989"/>
    </source>
</evidence>
<keyword evidence="8 12" id="KW-0406">Ion transport</keyword>
<evidence type="ECO:0000313" key="14">
    <source>
        <dbReference type="Proteomes" id="UP001497382"/>
    </source>
</evidence>
<evidence type="ECO:0000256" key="10">
    <source>
        <dbReference type="ARBA" id="ARBA00023201"/>
    </source>
</evidence>
<name>A0AAV2A310_9ARAC</name>
<keyword evidence="6" id="KW-1133">Transmembrane helix</keyword>
<keyword evidence="9" id="KW-0472">Membrane</keyword>
<evidence type="ECO:0000256" key="7">
    <source>
        <dbReference type="ARBA" id="ARBA00023053"/>
    </source>
</evidence>
<evidence type="ECO:0000256" key="3">
    <source>
        <dbReference type="ARBA" id="ARBA00022448"/>
    </source>
</evidence>
<dbReference type="Gene3D" id="1.10.287.770">
    <property type="entry name" value="YojJ-like"/>
    <property type="match status" value="1"/>
</dbReference>
<dbReference type="Proteomes" id="UP001497382">
    <property type="component" value="Unassembled WGS sequence"/>
</dbReference>
<evidence type="ECO:0000256" key="2">
    <source>
        <dbReference type="ARBA" id="ARBA00007193"/>
    </source>
</evidence>
<protein>
    <submittedName>
        <fullName evidence="13">Uncharacterized protein</fullName>
    </submittedName>
</protein>
<evidence type="ECO:0000256" key="12">
    <source>
        <dbReference type="RuleBase" id="RU000679"/>
    </source>
</evidence>
<sequence>MLSIYIEDPQVVVMSHIPLYEEGDLFSHIGGLMGCWLGVSVATLTGILETTFTGLIHCKTKLG</sequence>
<accession>A0AAV2A310</accession>
<evidence type="ECO:0000256" key="11">
    <source>
        <dbReference type="ARBA" id="ARBA00023303"/>
    </source>
</evidence>
<gene>
    <name evidence="13" type="ORF">LARSCL_LOCUS9538</name>
</gene>
<evidence type="ECO:0000313" key="13">
    <source>
        <dbReference type="EMBL" id="CAL1278012.1"/>
    </source>
</evidence>
<evidence type="ECO:0000256" key="1">
    <source>
        <dbReference type="ARBA" id="ARBA00004141"/>
    </source>
</evidence>
<keyword evidence="5 12" id="KW-0812">Transmembrane</keyword>
<dbReference type="GO" id="GO:0016020">
    <property type="term" value="C:membrane"/>
    <property type="evidence" value="ECO:0007669"/>
    <property type="project" value="UniProtKB-SubCell"/>
</dbReference>
<feature type="non-terminal residue" evidence="13">
    <location>
        <position position="63"/>
    </location>
</feature>
<proteinExistence type="inferred from homology"/>
<comment type="similarity">
    <text evidence="2 12">Belongs to the amiloride-sensitive sodium channel (TC 1.A.6) family.</text>
</comment>
<keyword evidence="11 12" id="KW-0407">Ion channel</keyword>
<evidence type="ECO:0000256" key="4">
    <source>
        <dbReference type="ARBA" id="ARBA00022461"/>
    </source>
</evidence>
<evidence type="ECO:0000256" key="5">
    <source>
        <dbReference type="ARBA" id="ARBA00022692"/>
    </source>
</evidence>
<comment type="caution">
    <text evidence="13">The sequence shown here is derived from an EMBL/GenBank/DDBJ whole genome shotgun (WGS) entry which is preliminary data.</text>
</comment>
<evidence type="ECO:0000256" key="9">
    <source>
        <dbReference type="ARBA" id="ARBA00023136"/>
    </source>
</evidence>
<dbReference type="InterPro" id="IPR001873">
    <property type="entry name" value="ENaC"/>
</dbReference>
<comment type="subcellular location">
    <subcellularLocation>
        <location evidence="1">Membrane</location>
        <topology evidence="1">Multi-pass membrane protein</topology>
    </subcellularLocation>
</comment>
<dbReference type="Pfam" id="PF00858">
    <property type="entry name" value="ASC"/>
    <property type="match status" value="1"/>
</dbReference>
<reference evidence="13 14" key="1">
    <citation type="submission" date="2024-04" db="EMBL/GenBank/DDBJ databases">
        <authorList>
            <person name="Rising A."/>
            <person name="Reimegard J."/>
            <person name="Sonavane S."/>
            <person name="Akerstrom W."/>
            <person name="Nylinder S."/>
            <person name="Hedman E."/>
            <person name="Kallberg Y."/>
        </authorList>
    </citation>
    <scope>NUCLEOTIDE SEQUENCE [LARGE SCALE GENOMIC DNA]</scope>
</reference>
<keyword evidence="3 12" id="KW-0813">Transport</keyword>
<dbReference type="AlphaFoldDB" id="A0AAV2A310"/>
<keyword evidence="7" id="KW-0915">Sodium</keyword>
<dbReference type="EMBL" id="CAXIEN010000107">
    <property type="protein sequence ID" value="CAL1278012.1"/>
    <property type="molecule type" value="Genomic_DNA"/>
</dbReference>
<evidence type="ECO:0000256" key="8">
    <source>
        <dbReference type="ARBA" id="ARBA00023065"/>
    </source>
</evidence>
<keyword evidence="14" id="KW-1185">Reference proteome</keyword>
<dbReference type="GO" id="GO:0005272">
    <property type="term" value="F:sodium channel activity"/>
    <property type="evidence" value="ECO:0007669"/>
    <property type="project" value="UniProtKB-KW"/>
</dbReference>
<organism evidence="13 14">
    <name type="scientific">Larinioides sclopetarius</name>
    <dbReference type="NCBI Taxonomy" id="280406"/>
    <lineage>
        <taxon>Eukaryota</taxon>
        <taxon>Metazoa</taxon>
        <taxon>Ecdysozoa</taxon>
        <taxon>Arthropoda</taxon>
        <taxon>Chelicerata</taxon>
        <taxon>Arachnida</taxon>
        <taxon>Araneae</taxon>
        <taxon>Araneomorphae</taxon>
        <taxon>Entelegynae</taxon>
        <taxon>Araneoidea</taxon>
        <taxon>Araneidae</taxon>
        <taxon>Larinioides</taxon>
    </lineage>
</organism>
<keyword evidence="4 12" id="KW-0894">Sodium channel</keyword>